<dbReference type="OrthoDB" id="220114at2"/>
<name>A0A5C6B8V8_9BACT</name>
<sequence length="1351" mass="138386">MSPKARSVRLKSVRLKKDKTHNRSKSQQRRLRCESLEDRRLLAVLLAESFESAAAAGDSGLVSAPTAFYDGSSDFWTRTDGANPAIETANDTAGAPSYNGQDGSFYWAGEDLDDNGGDGLDTKTLEIQNINISGHNNLQFTGLFAADGQNGAPEAPTYDFGEGLIVQYSIDGGAFIDGVAFRSSAPTSGDFNFSLLQDTDFDGIGDGTELVPAFTSFGFAIPAIGTSLTLRITADIDASSEELAFDNLRITGDPVLANQAPIENGVSAADVGEPEIGLTGYDFTIVFTDDNAIDISTIDTNDVSVTGPGGPLTITNALVDIGVNGSPRSVTYTATPPGGAWDAADNGGYTIGINANQIGDDGVPQLFVAADPNAGTFNVNATNTAPTLTRFTALNVIATDQGDADHSFTIEYSDVGGIDVSTVDIGDITVTGPGGPLTVTGASVAAGNGSPKTVTYTVAAPGGSWDAADDGLYNVDIVAGQVADVAGATVASGLAGSFVADSTILVQESFELSSATGDSGLLSAAGAFHNSPDDFWIRTDGVNPAIATAGESPGSPSYVGQAGLFYWAGEDLDDTVADVDGTLPGGDGLISKTLEIQNVDISGRNNLNFNGLFAADSIVSGNGRHDAGEGLIVEYSVDGGAFQNGVAFRAGAGGDNQLLLQDTDFDGVGDGTQLTPTFAQFGFAIPALGNSLTLRVTATADAASEEFAFDHLVVTGDAVAGNAAPTATASVATDVGETEINLTSYSFTIDYGDDSAIDISTIGLSDVTVTGPGGPLTVTNAAVNIGTDGTPRTVTYTVTPPGGFWDAADNGLYNIDVVGGEVGDDGAPQLFVAAGNVGSFNVDATNTDPIAFRVTALDAIAVNVGDASYSFTIDYRDIGGIDAASIDINDVTVTGPGGPLVVTGANTAPGNGSPKLVTYTVATPGGDWDPADAGLYTIGIVANEVADVAGAFVGADPAAGSFMFDHNGLLAESFETASPPGDSGLVFAPTAFHNGTSDFWIRTDGASPAIATAGEPAGAPSYNSQNGAFYWAGEDLNDTGGDGDDEFPGGDGLADKILEIQNIDISGRENLVFSGLFAADGNNGYDSLEGLQVEYSIDGAPFVDGVEFRSAALSGQLNAALLQDTDFDGIGDGVALTPAFAEFGFNLSGTGNSLTLRVTANSDASSEEFAFDYFRVSGSLAPVIPVSTGIDVQGAEDQRSFVNHVDILFNDATGLQDLINNGNIRIERFDINGAPATPGTGTLIPAPTASVNGNDIELDFGPGGIGGVNDAGNGFYRIELDTDNDGQFDDAAYEFFRLYGDADGDGTVNAVDTRILIDMNGDGRVDTRDRRVARGEIGQFVDAALLAMIDD</sequence>
<evidence type="ECO:0000313" key="2">
    <source>
        <dbReference type="Proteomes" id="UP000320176"/>
    </source>
</evidence>
<proteinExistence type="predicted"/>
<evidence type="ECO:0000313" key="1">
    <source>
        <dbReference type="EMBL" id="TWU08400.1"/>
    </source>
</evidence>
<accession>A0A5C6B8V8</accession>
<dbReference type="EMBL" id="SJPN01000001">
    <property type="protein sequence ID" value="TWU08400.1"/>
    <property type="molecule type" value="Genomic_DNA"/>
</dbReference>
<dbReference type="RefSeq" id="WP_146518447.1">
    <property type="nucleotide sequence ID" value="NZ_CP151726.1"/>
</dbReference>
<reference evidence="1 2" key="1">
    <citation type="submission" date="2019-02" db="EMBL/GenBank/DDBJ databases">
        <title>Deep-cultivation of Planctomycetes and their phenomic and genomic characterization uncovers novel biology.</title>
        <authorList>
            <person name="Wiegand S."/>
            <person name="Jogler M."/>
            <person name="Boedeker C."/>
            <person name="Pinto D."/>
            <person name="Vollmers J."/>
            <person name="Rivas-Marin E."/>
            <person name="Kohn T."/>
            <person name="Peeters S.H."/>
            <person name="Heuer A."/>
            <person name="Rast P."/>
            <person name="Oberbeckmann S."/>
            <person name="Bunk B."/>
            <person name="Jeske O."/>
            <person name="Meyerdierks A."/>
            <person name="Storesund J.E."/>
            <person name="Kallscheuer N."/>
            <person name="Luecker S."/>
            <person name="Lage O.M."/>
            <person name="Pohl T."/>
            <person name="Merkel B.J."/>
            <person name="Hornburger P."/>
            <person name="Mueller R.-W."/>
            <person name="Bruemmer F."/>
            <person name="Labrenz M."/>
            <person name="Spormann A.M."/>
            <person name="Op Den Camp H."/>
            <person name="Overmann J."/>
            <person name="Amann R."/>
            <person name="Jetten M.S.M."/>
            <person name="Mascher T."/>
            <person name="Medema M.H."/>
            <person name="Devos D.P."/>
            <person name="Kaster A.-K."/>
            <person name="Ovreas L."/>
            <person name="Rohde M."/>
            <person name="Galperin M.Y."/>
            <person name="Jogler C."/>
        </authorList>
    </citation>
    <scope>NUCLEOTIDE SEQUENCE [LARGE SCALE GENOMIC DNA]</scope>
    <source>
        <strain evidence="1 2">Pla52n</strain>
    </source>
</reference>
<dbReference type="SUPFAM" id="SSF63446">
    <property type="entry name" value="Type I dockerin domain"/>
    <property type="match status" value="1"/>
</dbReference>
<dbReference type="Proteomes" id="UP000320176">
    <property type="component" value="Unassembled WGS sequence"/>
</dbReference>
<protein>
    <submittedName>
        <fullName evidence="1">Uncharacterized protein</fullName>
    </submittedName>
</protein>
<gene>
    <name evidence="1" type="ORF">Pla52n_09830</name>
</gene>
<dbReference type="InterPro" id="IPR036439">
    <property type="entry name" value="Dockerin_dom_sf"/>
</dbReference>
<organism evidence="1 2">
    <name type="scientific">Stieleria varia</name>
    <dbReference type="NCBI Taxonomy" id="2528005"/>
    <lineage>
        <taxon>Bacteria</taxon>
        <taxon>Pseudomonadati</taxon>
        <taxon>Planctomycetota</taxon>
        <taxon>Planctomycetia</taxon>
        <taxon>Pirellulales</taxon>
        <taxon>Pirellulaceae</taxon>
        <taxon>Stieleria</taxon>
    </lineage>
</organism>
<comment type="caution">
    <text evidence="1">The sequence shown here is derived from an EMBL/GenBank/DDBJ whole genome shotgun (WGS) entry which is preliminary data.</text>
</comment>
<keyword evidence="2" id="KW-1185">Reference proteome</keyword>
<dbReference type="GO" id="GO:0000272">
    <property type="term" value="P:polysaccharide catabolic process"/>
    <property type="evidence" value="ECO:0007669"/>
    <property type="project" value="InterPro"/>
</dbReference>